<dbReference type="GO" id="GO:0009897">
    <property type="term" value="C:external side of plasma membrane"/>
    <property type="evidence" value="ECO:0007669"/>
    <property type="project" value="TreeGrafter"/>
</dbReference>
<dbReference type="PANTHER" id="PTHR11422">
    <property type="entry name" value="T-CELL SURFACE GLYCOPROTEIN CD4"/>
    <property type="match status" value="1"/>
</dbReference>
<dbReference type="InterPro" id="IPR013783">
    <property type="entry name" value="Ig-like_fold"/>
</dbReference>
<dbReference type="SMART" id="SM00408">
    <property type="entry name" value="IGc2"/>
    <property type="match status" value="3"/>
</dbReference>
<dbReference type="InterPro" id="IPR007110">
    <property type="entry name" value="Ig-like_dom"/>
</dbReference>
<keyword evidence="5" id="KW-1185">Reference proteome</keyword>
<feature type="domain" description="Ig-like" evidence="4">
    <location>
        <begin position="233"/>
        <end position="313"/>
    </location>
</feature>
<gene>
    <name evidence="6" type="primary">LAG3</name>
</gene>
<evidence type="ECO:0000256" key="3">
    <source>
        <dbReference type="SAM" id="SignalP"/>
    </source>
</evidence>
<evidence type="ECO:0000256" key="1">
    <source>
        <dbReference type="SAM" id="MobiDB-lite"/>
    </source>
</evidence>
<name>A0A6P8NXP8_GEOSA</name>
<accession>A0A6P8NXP8</accession>
<dbReference type="InterPro" id="IPR003599">
    <property type="entry name" value="Ig_sub"/>
</dbReference>
<dbReference type="PROSITE" id="PS50835">
    <property type="entry name" value="IG_LIKE"/>
    <property type="match status" value="3"/>
</dbReference>
<dbReference type="FunCoup" id="A0A6P8NXP8">
    <property type="interactions" value="360"/>
</dbReference>
<dbReference type="Gene3D" id="2.60.40.10">
    <property type="entry name" value="Immunoglobulins"/>
    <property type="match status" value="4"/>
</dbReference>
<keyword evidence="2" id="KW-1133">Transmembrane helix</keyword>
<dbReference type="GO" id="GO:0070374">
    <property type="term" value="P:positive regulation of ERK1 and ERK2 cascade"/>
    <property type="evidence" value="ECO:0007669"/>
    <property type="project" value="TreeGrafter"/>
</dbReference>
<evidence type="ECO:0000313" key="6">
    <source>
        <dbReference type="RefSeq" id="XP_033781272.1"/>
    </source>
</evidence>
<dbReference type="InterPro" id="IPR013106">
    <property type="entry name" value="Ig_V-set"/>
</dbReference>
<keyword evidence="2" id="KW-0472">Membrane</keyword>
<feature type="domain" description="Ig-like" evidence="4">
    <location>
        <begin position="324"/>
        <end position="422"/>
    </location>
</feature>
<dbReference type="SUPFAM" id="SSF48726">
    <property type="entry name" value="Immunoglobulin"/>
    <property type="match status" value="4"/>
</dbReference>
<dbReference type="InterPro" id="IPR036179">
    <property type="entry name" value="Ig-like_dom_sf"/>
</dbReference>
<feature type="region of interest" description="Disordered" evidence="1">
    <location>
        <begin position="486"/>
        <end position="511"/>
    </location>
</feature>
<dbReference type="GO" id="GO:1990782">
    <property type="term" value="F:protein tyrosine kinase binding"/>
    <property type="evidence" value="ECO:0007669"/>
    <property type="project" value="TreeGrafter"/>
</dbReference>
<dbReference type="InParanoid" id="A0A6P8NXP8"/>
<proteinExistence type="predicted"/>
<dbReference type="Pfam" id="PF13927">
    <property type="entry name" value="Ig_3"/>
    <property type="match status" value="1"/>
</dbReference>
<protein>
    <submittedName>
        <fullName evidence="6">Lymphocyte activation gene 3 protein</fullName>
    </submittedName>
</protein>
<dbReference type="GO" id="GO:0042110">
    <property type="term" value="P:T cell activation"/>
    <property type="evidence" value="ECO:0007669"/>
    <property type="project" value="TreeGrafter"/>
</dbReference>
<dbReference type="PANTHER" id="PTHR11422:SF12">
    <property type="entry name" value="MICROFIBRIL-ASSOCIATED GLYCOPROTEIN 3"/>
    <property type="match status" value="1"/>
</dbReference>
<feature type="domain" description="Ig-like" evidence="4">
    <location>
        <begin position="129"/>
        <end position="214"/>
    </location>
</feature>
<sequence length="511" mass="57085">MRCPLLWFLLLTACAEAWARNPIIPEVFAQEGTSVVLPCNRTVEKLAGHWRIAVRWSRERRTMLMVEQNGVMKRGQLMVHRATIQEALFQKGVFSLHIQSVRSLDAGLYAASIQYGELFRQCQVLLHVTEVTAVPSGILPETGKVSLTCASTNPQSAKEVHWYHNEGMISMNKTYILHEKELTITQLTLQHSGDWRCELLYENGRIESASYHLQVLGFAQGDLNPSFIYAAVGSSTELPCYLSGITERSGAELSVSWSRIQSDGHKKTLPISDLAILGSKSWSSQGSLLKTLNQNFVLRISEVGEGDEGLYHCSFSYHGLILTRKLTLVSMRVSSSESGLIQEGSRLQLACDLSDPSGVERYEWSKQEQLVMNDSEAEKGTSEMKVKPHKLSNDRTLELAAVSLQDAGIWVCSVSAQDRIVGQVKYHLDVTGARNGPLSPFSSGEISFAVIFFFIVILLLVAIFILAWRNRRRRLSHYPALENVERRSPAPKKSLKTGDKQETGTLEKNCQ</sequence>
<dbReference type="GO" id="GO:0045121">
    <property type="term" value="C:membrane raft"/>
    <property type="evidence" value="ECO:0007669"/>
    <property type="project" value="TreeGrafter"/>
</dbReference>
<evidence type="ECO:0000313" key="5">
    <source>
        <dbReference type="Proteomes" id="UP000515159"/>
    </source>
</evidence>
<dbReference type="Pfam" id="PF07686">
    <property type="entry name" value="V-set"/>
    <property type="match status" value="1"/>
</dbReference>
<dbReference type="GeneID" id="117350783"/>
<evidence type="ECO:0000259" key="4">
    <source>
        <dbReference type="PROSITE" id="PS50835"/>
    </source>
</evidence>
<dbReference type="AlphaFoldDB" id="A0A6P8NXP8"/>
<evidence type="ECO:0000256" key="2">
    <source>
        <dbReference type="SAM" id="Phobius"/>
    </source>
</evidence>
<feature type="chain" id="PRO_5027977572" evidence="3">
    <location>
        <begin position="20"/>
        <end position="511"/>
    </location>
</feature>
<dbReference type="CTD" id="3902"/>
<keyword evidence="3" id="KW-0732">Signal</keyword>
<dbReference type="Proteomes" id="UP000515159">
    <property type="component" value="Chromosome 16"/>
</dbReference>
<feature type="transmembrane region" description="Helical" evidence="2">
    <location>
        <begin position="446"/>
        <end position="468"/>
    </location>
</feature>
<dbReference type="KEGG" id="gsh:117350783"/>
<dbReference type="CDD" id="cd00096">
    <property type="entry name" value="Ig"/>
    <property type="match status" value="1"/>
</dbReference>
<dbReference type="OrthoDB" id="9937043at2759"/>
<feature type="signal peptide" evidence="3">
    <location>
        <begin position="1"/>
        <end position="19"/>
    </location>
</feature>
<dbReference type="InterPro" id="IPR003598">
    <property type="entry name" value="Ig_sub2"/>
</dbReference>
<keyword evidence="2" id="KW-0812">Transmembrane</keyword>
<dbReference type="RefSeq" id="XP_033781272.1">
    <property type="nucleotide sequence ID" value="XM_033925381.1"/>
</dbReference>
<dbReference type="GO" id="GO:0035723">
    <property type="term" value="P:interleukin-15-mediated signaling pathway"/>
    <property type="evidence" value="ECO:0007669"/>
    <property type="project" value="TreeGrafter"/>
</dbReference>
<dbReference type="GO" id="GO:0042289">
    <property type="term" value="F:MHC class II protein binding"/>
    <property type="evidence" value="ECO:0007669"/>
    <property type="project" value="TreeGrafter"/>
</dbReference>
<organism evidence="5 6">
    <name type="scientific">Geotrypetes seraphini</name>
    <name type="common">Gaboon caecilian</name>
    <name type="synonym">Caecilia seraphini</name>
    <dbReference type="NCBI Taxonomy" id="260995"/>
    <lineage>
        <taxon>Eukaryota</taxon>
        <taxon>Metazoa</taxon>
        <taxon>Chordata</taxon>
        <taxon>Craniata</taxon>
        <taxon>Vertebrata</taxon>
        <taxon>Euteleostomi</taxon>
        <taxon>Amphibia</taxon>
        <taxon>Gymnophiona</taxon>
        <taxon>Geotrypetes</taxon>
    </lineage>
</organism>
<dbReference type="SMART" id="SM00409">
    <property type="entry name" value="IG"/>
    <property type="match status" value="4"/>
</dbReference>
<reference evidence="6" key="1">
    <citation type="submission" date="2025-08" db="UniProtKB">
        <authorList>
            <consortium name="RefSeq"/>
        </authorList>
    </citation>
    <scope>IDENTIFICATION</scope>
</reference>